<protein>
    <submittedName>
        <fullName evidence="4">Isochorismatase family protein</fullName>
    </submittedName>
</protein>
<keyword evidence="2" id="KW-0378">Hydrolase</keyword>
<evidence type="ECO:0000313" key="5">
    <source>
        <dbReference type="Proteomes" id="UP000460318"/>
    </source>
</evidence>
<dbReference type="CDD" id="cd01014">
    <property type="entry name" value="nicotinamidase_related"/>
    <property type="match status" value="1"/>
</dbReference>
<dbReference type="PANTHER" id="PTHR43540:SF14">
    <property type="entry name" value="ISOCHORISMATASE"/>
    <property type="match status" value="1"/>
</dbReference>
<dbReference type="InterPro" id="IPR036380">
    <property type="entry name" value="Isochorismatase-like_sf"/>
</dbReference>
<dbReference type="GO" id="GO:0016787">
    <property type="term" value="F:hydrolase activity"/>
    <property type="evidence" value="ECO:0007669"/>
    <property type="project" value="UniProtKB-KW"/>
</dbReference>
<dbReference type="EMBL" id="WUBI01000001">
    <property type="protein sequence ID" value="MWV42973.1"/>
    <property type="molecule type" value="Genomic_DNA"/>
</dbReference>
<accession>A0A7X3IG88</accession>
<dbReference type="Proteomes" id="UP000460318">
    <property type="component" value="Unassembled WGS sequence"/>
</dbReference>
<dbReference type="InterPro" id="IPR000868">
    <property type="entry name" value="Isochorismatase-like_dom"/>
</dbReference>
<dbReference type="SUPFAM" id="SSF52499">
    <property type="entry name" value="Isochorismatase-like hydrolases"/>
    <property type="match status" value="1"/>
</dbReference>
<dbReference type="PANTHER" id="PTHR43540">
    <property type="entry name" value="PEROXYUREIDOACRYLATE/UREIDOACRYLATE AMIDOHYDROLASE-RELATED"/>
    <property type="match status" value="1"/>
</dbReference>
<organism evidence="4 5">
    <name type="scientific">Paenibacillus dendrobii</name>
    <dbReference type="NCBI Taxonomy" id="2691084"/>
    <lineage>
        <taxon>Bacteria</taxon>
        <taxon>Bacillati</taxon>
        <taxon>Bacillota</taxon>
        <taxon>Bacilli</taxon>
        <taxon>Bacillales</taxon>
        <taxon>Paenibacillaceae</taxon>
        <taxon>Paenibacillus</taxon>
    </lineage>
</organism>
<evidence type="ECO:0000259" key="3">
    <source>
        <dbReference type="Pfam" id="PF00857"/>
    </source>
</evidence>
<feature type="domain" description="Isochorismatase-like" evidence="3">
    <location>
        <begin position="4"/>
        <end position="142"/>
    </location>
</feature>
<reference evidence="4 5" key="1">
    <citation type="submission" date="2019-12" db="EMBL/GenBank/DDBJ databases">
        <title>Paenibacillus sp. nov., an endophytic bacterium isolated from the stem of Dendrobium.</title>
        <authorList>
            <person name="Zhao R."/>
        </authorList>
    </citation>
    <scope>NUCLEOTIDE SEQUENCE [LARGE SCALE GENOMIC DNA]</scope>
    <source>
        <strain evidence="4 5">HJL G12</strain>
    </source>
</reference>
<proteinExistence type="inferred from homology"/>
<evidence type="ECO:0000256" key="1">
    <source>
        <dbReference type="ARBA" id="ARBA00006336"/>
    </source>
</evidence>
<keyword evidence="5" id="KW-1185">Reference proteome</keyword>
<name>A0A7X3IG88_9BACL</name>
<dbReference type="Gene3D" id="3.40.50.850">
    <property type="entry name" value="Isochorismatase-like"/>
    <property type="match status" value="1"/>
</dbReference>
<dbReference type="InterPro" id="IPR050272">
    <property type="entry name" value="Isochorismatase-like_hydrls"/>
</dbReference>
<dbReference type="RefSeq" id="WP_160496529.1">
    <property type="nucleotide sequence ID" value="NZ_WUBI01000001.1"/>
</dbReference>
<evidence type="ECO:0000256" key="2">
    <source>
        <dbReference type="ARBA" id="ARBA00022801"/>
    </source>
</evidence>
<sequence length="174" mass="19185">MNNTAFLVIDVQVAMFPESDPVYNANKLLERIKGLIEQARAHQVPVIYVQHNEGPGEQLESHTPDWEIHSDIAPDPGDVIIQKYVPNSFHETGLQEVLADKGIDRLVIAGIQTDICVEATTQKASELGYVVTVVEDAHGTWAQGGKSAEEIIADYNDQFRAYAELKPASDINFA</sequence>
<comment type="caution">
    <text evidence="4">The sequence shown here is derived from an EMBL/GenBank/DDBJ whole genome shotgun (WGS) entry which is preliminary data.</text>
</comment>
<evidence type="ECO:0000313" key="4">
    <source>
        <dbReference type="EMBL" id="MWV42973.1"/>
    </source>
</evidence>
<dbReference type="AlphaFoldDB" id="A0A7X3IG88"/>
<comment type="similarity">
    <text evidence="1">Belongs to the isochorismatase family.</text>
</comment>
<gene>
    <name evidence="4" type="ORF">GRF59_04970</name>
</gene>
<dbReference type="Pfam" id="PF00857">
    <property type="entry name" value="Isochorismatase"/>
    <property type="match status" value="1"/>
</dbReference>